<dbReference type="eggNOG" id="COG2887">
    <property type="taxonomic scope" value="Bacteria"/>
</dbReference>
<name>C6XED0_METGS</name>
<dbReference type="InterPro" id="IPR038726">
    <property type="entry name" value="PDDEXK_AddAB-type"/>
</dbReference>
<evidence type="ECO:0000313" key="3">
    <source>
        <dbReference type="Proteomes" id="UP000002743"/>
    </source>
</evidence>
<protein>
    <submittedName>
        <fullName evidence="2">RecB</fullName>
    </submittedName>
</protein>
<evidence type="ECO:0000259" key="1">
    <source>
        <dbReference type="Pfam" id="PF12705"/>
    </source>
</evidence>
<gene>
    <name evidence="2" type="ordered locus">Msip34_1660</name>
</gene>
<dbReference type="InterPro" id="IPR011604">
    <property type="entry name" value="PDDEXK-like_dom_sf"/>
</dbReference>
<dbReference type="Proteomes" id="UP000002743">
    <property type="component" value="Chromosome"/>
</dbReference>
<dbReference type="STRING" id="582744.Msip34_1660"/>
<feature type="domain" description="PD-(D/E)XK endonuclease-like" evidence="1">
    <location>
        <begin position="13"/>
        <end position="259"/>
    </location>
</feature>
<sequence length="267" mass="28567">MNREPIRIRASSFGSLFDCPARWIAIHLEGKRSPQSGKAALGTALHAGTAVFDSERVAGQLPNVGAASDAAAEKVSKIDDETIWEPGEQVKAIDVATSLTAKYCKEESMKHQFAAVEATLDSLVIKDLGLELTGTTDRVEVIGGEYGVTDIKSGKTAVGTNGIAKTHGHAAQLGIYEIVAEESTGLQITGPAQIIGLQTNLTPDKQRIGTGLIVNAREVLLGNEQHTGLLVTASKLVHGDIDPWGNPKSMMCSEVYCPNFKQCFWRR</sequence>
<dbReference type="AlphaFoldDB" id="C6XED0"/>
<dbReference type="OrthoDB" id="5457189at2"/>
<evidence type="ECO:0000313" key="2">
    <source>
        <dbReference type="EMBL" id="ACT50905.1"/>
    </source>
</evidence>
<dbReference type="Pfam" id="PF12705">
    <property type="entry name" value="PDDEXK_1"/>
    <property type="match status" value="1"/>
</dbReference>
<proteinExistence type="predicted"/>
<dbReference type="RefSeq" id="WP_015830320.1">
    <property type="nucleotide sequence ID" value="NC_012969.1"/>
</dbReference>
<dbReference type="KEGG" id="mei:Msip34_1660"/>
<accession>C6XED0</accession>
<reference evidence="3" key="1">
    <citation type="submission" date="2009-07" db="EMBL/GenBank/DDBJ databases">
        <title>Complete sequence of chromosome of Methylovorus sp. SIP3-4.</title>
        <authorList>
            <person name="Lucas S."/>
            <person name="Copeland A."/>
            <person name="Lapidus A."/>
            <person name="Glavina del Rio T."/>
            <person name="Tice H."/>
            <person name="Bruce D."/>
            <person name="Goodwin L."/>
            <person name="Pitluck S."/>
            <person name="Clum A."/>
            <person name="Larimer F."/>
            <person name="Land M."/>
            <person name="Hauser L."/>
            <person name="Kyrpides N."/>
            <person name="Mikhailova N."/>
            <person name="Kayluzhnaya M."/>
            <person name="Chistoserdova L."/>
        </authorList>
    </citation>
    <scope>NUCLEOTIDE SEQUENCE [LARGE SCALE GENOMIC DNA]</scope>
    <source>
        <strain evidence="3">SIP3-4</strain>
    </source>
</reference>
<dbReference type="EMBL" id="CP001674">
    <property type="protein sequence ID" value="ACT50905.1"/>
    <property type="molecule type" value="Genomic_DNA"/>
</dbReference>
<dbReference type="HOGENOM" id="CLU_091001_0_0_4"/>
<keyword evidence="3" id="KW-1185">Reference proteome</keyword>
<organism evidence="2 3">
    <name type="scientific">Methylovorus glucosotrophus (strain SIP3-4)</name>
    <dbReference type="NCBI Taxonomy" id="582744"/>
    <lineage>
        <taxon>Bacteria</taxon>
        <taxon>Pseudomonadati</taxon>
        <taxon>Pseudomonadota</taxon>
        <taxon>Betaproteobacteria</taxon>
        <taxon>Nitrosomonadales</taxon>
        <taxon>Methylophilaceae</taxon>
        <taxon>Methylovorus</taxon>
    </lineage>
</organism>
<reference evidence="2 3" key="2">
    <citation type="journal article" date="2011" name="J. Bacteriol.">
        <title>Genomes of three methylotrophs from a single niche uncover genetic and metabolic divergence of Methylophilaceae.</title>
        <authorList>
            <person name="Lapidus A."/>
            <person name="Clum A."/>
            <person name="Labutti K."/>
            <person name="Kaluzhnaya M.G."/>
            <person name="Lim S."/>
            <person name="Beck D.A."/>
            <person name="Glavina Del Rio T."/>
            <person name="Nolan M."/>
            <person name="Mavromatis K."/>
            <person name="Huntemann M."/>
            <person name="Lucas S."/>
            <person name="Lidstrom M.E."/>
            <person name="Ivanova N."/>
            <person name="Chistoserdova L."/>
        </authorList>
    </citation>
    <scope>NUCLEOTIDE SEQUENCE [LARGE SCALE GENOMIC DNA]</scope>
    <source>
        <strain evidence="2 3">SIP3-4</strain>
    </source>
</reference>
<dbReference type="Gene3D" id="3.90.320.10">
    <property type="match status" value="1"/>
</dbReference>